<evidence type="ECO:0000313" key="10">
    <source>
        <dbReference type="Proteomes" id="UP000503840"/>
    </source>
</evidence>
<evidence type="ECO:0000256" key="4">
    <source>
        <dbReference type="ARBA" id="ARBA00022692"/>
    </source>
</evidence>
<dbReference type="CDD" id="cd07185">
    <property type="entry name" value="OmpA_C-like"/>
    <property type="match status" value="1"/>
</dbReference>
<reference evidence="9 10" key="1">
    <citation type="submission" date="2020-05" db="EMBL/GenBank/DDBJ databases">
        <title>Draft genome sequence of Desulfovibrio sp. strain HN2T.</title>
        <authorList>
            <person name="Ueno A."/>
            <person name="Tamazawa S."/>
            <person name="Tamamura S."/>
            <person name="Murakami T."/>
            <person name="Kiyama T."/>
            <person name="Inomata H."/>
            <person name="Amano Y."/>
            <person name="Miyakawa K."/>
            <person name="Tamaki H."/>
            <person name="Naganuma T."/>
            <person name="Kaneko K."/>
        </authorList>
    </citation>
    <scope>NUCLEOTIDE SEQUENCE [LARGE SCALE GENOMIC DNA]</scope>
    <source>
        <strain evidence="9 10">HN2</strain>
    </source>
</reference>
<dbReference type="InterPro" id="IPR036737">
    <property type="entry name" value="OmpA-like_sf"/>
</dbReference>
<dbReference type="Proteomes" id="UP000503840">
    <property type="component" value="Unassembled WGS sequence"/>
</dbReference>
<dbReference type="GO" id="GO:0005886">
    <property type="term" value="C:plasma membrane"/>
    <property type="evidence" value="ECO:0007669"/>
    <property type="project" value="UniProtKB-SubCell"/>
</dbReference>
<dbReference type="EMBL" id="BLVO01000012">
    <property type="protein sequence ID" value="GFM32460.1"/>
    <property type="molecule type" value="Genomic_DNA"/>
</dbReference>
<keyword evidence="10" id="KW-1185">Reference proteome</keyword>
<dbReference type="InterPro" id="IPR025713">
    <property type="entry name" value="MotB-like_N_dom"/>
</dbReference>
<evidence type="ECO:0000256" key="6">
    <source>
        <dbReference type="ARBA" id="ARBA00023136"/>
    </source>
</evidence>
<evidence type="ECO:0000256" key="5">
    <source>
        <dbReference type="ARBA" id="ARBA00022989"/>
    </source>
</evidence>
<sequence length="282" mass="32417">MARRKKKKAGESGPAWLVTFSDMMTLMLTFFVLLVSMAVIDERRKLTVLQSISGQFGEGLGSFNPATVNNQARIVEPGVMDFDTDSLEPLKDMLWDDQRGDLNFQENQFVQILSISDEVLFRPGSVELSSGGMRLVDRMLPWFLRMPHPLLLAGHTAGLREEMGENYKALPAGTERQLSPSWEMSFLRVMNLYRYLTSRGMPPERLSVEGFGSYRPRWTEKTPEGRKRNRRVDIVLDKRNKEWIDKIDMLREKARERQGEFNYKDFRFRLGLPGEGQSGAGE</sequence>
<dbReference type="Pfam" id="PF13677">
    <property type="entry name" value="MotB_plug"/>
    <property type="match status" value="1"/>
</dbReference>
<protein>
    <submittedName>
        <fullName evidence="9">Membrane protein</fullName>
    </submittedName>
</protein>
<keyword evidence="5" id="KW-1133">Transmembrane helix</keyword>
<dbReference type="PANTHER" id="PTHR30329">
    <property type="entry name" value="STATOR ELEMENT OF FLAGELLAR MOTOR COMPLEX"/>
    <property type="match status" value="1"/>
</dbReference>
<dbReference type="Gene3D" id="3.30.1330.60">
    <property type="entry name" value="OmpA-like domain"/>
    <property type="match status" value="1"/>
</dbReference>
<dbReference type="PROSITE" id="PS51123">
    <property type="entry name" value="OMPA_2"/>
    <property type="match status" value="1"/>
</dbReference>
<dbReference type="AlphaFoldDB" id="A0A7J0BFI6"/>
<organism evidence="9 10">
    <name type="scientific">Desulfovibrio subterraneus</name>
    <dbReference type="NCBI Taxonomy" id="2718620"/>
    <lineage>
        <taxon>Bacteria</taxon>
        <taxon>Pseudomonadati</taxon>
        <taxon>Thermodesulfobacteriota</taxon>
        <taxon>Desulfovibrionia</taxon>
        <taxon>Desulfovibrionales</taxon>
        <taxon>Desulfovibrionaceae</taxon>
        <taxon>Desulfovibrio</taxon>
    </lineage>
</organism>
<proteinExistence type="inferred from homology"/>
<dbReference type="InterPro" id="IPR006665">
    <property type="entry name" value="OmpA-like"/>
</dbReference>
<evidence type="ECO:0000256" key="1">
    <source>
        <dbReference type="ARBA" id="ARBA00004162"/>
    </source>
</evidence>
<dbReference type="PANTHER" id="PTHR30329:SF21">
    <property type="entry name" value="LIPOPROTEIN YIAD-RELATED"/>
    <property type="match status" value="1"/>
</dbReference>
<comment type="caution">
    <text evidence="9">The sequence shown here is derived from an EMBL/GenBank/DDBJ whole genome shotgun (WGS) entry which is preliminary data.</text>
</comment>
<keyword evidence="6 7" id="KW-0472">Membrane</keyword>
<dbReference type="InterPro" id="IPR050330">
    <property type="entry name" value="Bact_OuterMem_StrucFunc"/>
</dbReference>
<evidence type="ECO:0000256" key="3">
    <source>
        <dbReference type="ARBA" id="ARBA00022475"/>
    </source>
</evidence>
<keyword evidence="3" id="KW-1003">Cell membrane</keyword>
<keyword evidence="4" id="KW-0812">Transmembrane</keyword>
<evidence type="ECO:0000259" key="8">
    <source>
        <dbReference type="PROSITE" id="PS51123"/>
    </source>
</evidence>
<gene>
    <name evidence="9" type="ORF">DSM101010T_08250</name>
</gene>
<evidence type="ECO:0000313" key="9">
    <source>
        <dbReference type="EMBL" id="GFM32460.1"/>
    </source>
</evidence>
<name>A0A7J0BFI6_9BACT</name>
<comment type="subcellular location">
    <subcellularLocation>
        <location evidence="1">Cell membrane</location>
        <topology evidence="1">Single-pass membrane protein</topology>
    </subcellularLocation>
</comment>
<dbReference type="RefSeq" id="WP_174404170.1">
    <property type="nucleotide sequence ID" value="NZ_BLVO01000012.1"/>
</dbReference>
<feature type="domain" description="OmpA-like" evidence="8">
    <location>
        <begin position="108"/>
        <end position="240"/>
    </location>
</feature>
<evidence type="ECO:0000256" key="7">
    <source>
        <dbReference type="PROSITE-ProRule" id="PRU00473"/>
    </source>
</evidence>
<accession>A0A7J0BFI6</accession>
<dbReference type="SUPFAM" id="SSF103088">
    <property type="entry name" value="OmpA-like"/>
    <property type="match status" value="1"/>
</dbReference>
<evidence type="ECO:0000256" key="2">
    <source>
        <dbReference type="ARBA" id="ARBA00008914"/>
    </source>
</evidence>
<dbReference type="Pfam" id="PF00691">
    <property type="entry name" value="OmpA"/>
    <property type="match status" value="1"/>
</dbReference>
<comment type="similarity">
    <text evidence="2">Belongs to the MotB family.</text>
</comment>